<dbReference type="SUPFAM" id="SSF53098">
    <property type="entry name" value="Ribonuclease H-like"/>
    <property type="match status" value="1"/>
</dbReference>
<comment type="similarity">
    <text evidence="2">Belongs to the RNase H family.</text>
</comment>
<name>A0ABM1ZGJ1_AEDAL</name>
<keyword evidence="5" id="KW-0479">Metal-binding</keyword>
<feature type="domain" description="RNase H type-1" evidence="9">
    <location>
        <begin position="290"/>
        <end position="417"/>
    </location>
</feature>
<feature type="domain" description="Reverse transcriptase" evidence="8">
    <location>
        <begin position="1"/>
        <end position="88"/>
    </location>
</feature>
<dbReference type="PANTHER" id="PTHR10642">
    <property type="entry name" value="RIBONUCLEASE H1"/>
    <property type="match status" value="1"/>
</dbReference>
<keyword evidence="11" id="KW-1185">Reference proteome</keyword>
<keyword evidence="4" id="KW-0540">Nuclease</keyword>
<evidence type="ECO:0000259" key="8">
    <source>
        <dbReference type="PROSITE" id="PS50878"/>
    </source>
</evidence>
<reference evidence="10" key="2">
    <citation type="submission" date="2025-05" db="UniProtKB">
        <authorList>
            <consortium name="EnsemblMetazoa"/>
        </authorList>
    </citation>
    <scope>IDENTIFICATION</scope>
    <source>
        <strain evidence="10">Foshan</strain>
    </source>
</reference>
<dbReference type="GeneID" id="115267927"/>
<comment type="catalytic activity">
    <reaction evidence="1">
        <text>Endonucleolytic cleavage to 5'-phosphomonoester.</text>
        <dbReference type="EC" id="3.1.26.4"/>
    </reaction>
</comment>
<protein>
    <recommendedName>
        <fullName evidence="3">ribonuclease H</fullName>
        <ecNumber evidence="3">3.1.26.4</ecNumber>
    </recommendedName>
</protein>
<dbReference type="Pfam" id="PF00075">
    <property type="entry name" value="RNase_H"/>
    <property type="match status" value="1"/>
</dbReference>
<dbReference type="InterPro" id="IPR002156">
    <property type="entry name" value="RNaseH_domain"/>
</dbReference>
<evidence type="ECO:0000256" key="5">
    <source>
        <dbReference type="ARBA" id="ARBA00022723"/>
    </source>
</evidence>
<evidence type="ECO:0000313" key="10">
    <source>
        <dbReference type="EnsemblMetazoa" id="AALFPA23_018229.P26781"/>
    </source>
</evidence>
<dbReference type="InterPro" id="IPR050092">
    <property type="entry name" value="RNase_H"/>
</dbReference>
<keyword evidence="6" id="KW-0255">Endonuclease</keyword>
<dbReference type="InterPro" id="IPR036397">
    <property type="entry name" value="RNaseH_sf"/>
</dbReference>
<evidence type="ECO:0000256" key="6">
    <source>
        <dbReference type="ARBA" id="ARBA00022759"/>
    </source>
</evidence>
<evidence type="ECO:0000256" key="4">
    <source>
        <dbReference type="ARBA" id="ARBA00022722"/>
    </source>
</evidence>
<dbReference type="PROSITE" id="PS50879">
    <property type="entry name" value="RNASE_H_1"/>
    <property type="match status" value="1"/>
</dbReference>
<keyword evidence="7" id="KW-0378">Hydrolase</keyword>
<reference evidence="11" key="1">
    <citation type="journal article" date="2015" name="Proc. Natl. Acad. Sci. U.S.A.">
        <title>Genome sequence of the Asian Tiger mosquito, Aedes albopictus, reveals insights into its biology, genetics, and evolution.</title>
        <authorList>
            <person name="Chen X.G."/>
            <person name="Jiang X."/>
            <person name="Gu J."/>
            <person name="Xu M."/>
            <person name="Wu Y."/>
            <person name="Deng Y."/>
            <person name="Zhang C."/>
            <person name="Bonizzoni M."/>
            <person name="Dermauw W."/>
            <person name="Vontas J."/>
            <person name="Armbruster P."/>
            <person name="Huang X."/>
            <person name="Yang Y."/>
            <person name="Zhang H."/>
            <person name="He W."/>
            <person name="Peng H."/>
            <person name="Liu Y."/>
            <person name="Wu K."/>
            <person name="Chen J."/>
            <person name="Lirakis M."/>
            <person name="Topalis P."/>
            <person name="Van Leeuwen T."/>
            <person name="Hall A.B."/>
            <person name="Jiang X."/>
            <person name="Thorpe C."/>
            <person name="Mueller R.L."/>
            <person name="Sun C."/>
            <person name="Waterhouse R.M."/>
            <person name="Yan G."/>
            <person name="Tu Z.J."/>
            <person name="Fang X."/>
            <person name="James A.A."/>
        </authorList>
    </citation>
    <scope>NUCLEOTIDE SEQUENCE [LARGE SCALE GENOMIC DNA]</scope>
    <source>
        <strain evidence="11">Foshan</strain>
    </source>
</reference>
<evidence type="ECO:0000313" key="11">
    <source>
        <dbReference type="Proteomes" id="UP000069940"/>
    </source>
</evidence>
<dbReference type="CDD" id="cd09276">
    <property type="entry name" value="Rnase_HI_RT_non_LTR"/>
    <property type="match status" value="1"/>
</dbReference>
<accession>A0ABM1ZGJ1</accession>
<evidence type="ECO:0000256" key="2">
    <source>
        <dbReference type="ARBA" id="ARBA00005300"/>
    </source>
</evidence>
<evidence type="ECO:0000256" key="7">
    <source>
        <dbReference type="ARBA" id="ARBA00022801"/>
    </source>
</evidence>
<dbReference type="Proteomes" id="UP000069940">
    <property type="component" value="Unassembled WGS sequence"/>
</dbReference>
<dbReference type="EC" id="3.1.26.4" evidence="3"/>
<evidence type="ECO:0000256" key="1">
    <source>
        <dbReference type="ARBA" id="ARBA00000077"/>
    </source>
</evidence>
<dbReference type="InterPro" id="IPR000477">
    <property type="entry name" value="RT_dom"/>
</dbReference>
<evidence type="ECO:0000256" key="3">
    <source>
        <dbReference type="ARBA" id="ARBA00012180"/>
    </source>
</evidence>
<dbReference type="PROSITE" id="PS50878">
    <property type="entry name" value="RT_POL"/>
    <property type="match status" value="1"/>
</dbReference>
<dbReference type="PANTHER" id="PTHR10642:SF26">
    <property type="entry name" value="RIBONUCLEASE H1"/>
    <property type="match status" value="1"/>
</dbReference>
<dbReference type="InterPro" id="IPR012337">
    <property type="entry name" value="RNaseH-like_sf"/>
</dbReference>
<sequence>MFENDEILIQFADDFALIIKEKNLEKLNNKTQHAVNIIFRELEKLNFSVNPQKTKAILFQNSNNMLDLKVNNIEIETVKSHPYLGITWDRYMSFGIHIKNTKLKIIDRLNMIKVINGLKQGAHPQTMVLIYNTIFRSVMEYGASIFNNARKTNKKLLSTINNQGLRKITGCTKTTPLNSLIAVAATQTLEDRHELVTCKEIARSIFNKNLVATQLLSLNEGTDNDKLSYMESIFIKEQAIFKVISPLTTIDSSIPKIEIFPELDSIKSSKNTTNPIKLKQAALYLFNGKYKNRPKIFTDASKINKQCGIGIYNAYNNNRYSFKLETETCITKAELLAIDKALSLIDEEQTNLAVIYTDSKSSCLIIDSGQHSRQTSKLVKQIIDKASKWNVTIQWIPSHINIIGNEIADRLAKFALTGNSIISNCILLSDAFILFREKSIENTNLWYREYSTEKGKTFFQFQQSINKEAWYFNKNFTNQNVRLLNRLITGHDYSKFWKAKMKLVDDEMCEICDEPENGEHVVLHCVKYGMTRSKYSFDCKFRSLIDLFKTYLTDLIIGDG</sequence>
<dbReference type="EnsemblMetazoa" id="AALFPA23_018229.R26781">
    <property type="protein sequence ID" value="AALFPA23_018229.P26781"/>
    <property type="gene ID" value="AALFPA23_018229"/>
</dbReference>
<dbReference type="Gene3D" id="3.30.420.10">
    <property type="entry name" value="Ribonuclease H-like superfamily/Ribonuclease H"/>
    <property type="match status" value="1"/>
</dbReference>
<dbReference type="RefSeq" id="XP_062710307.1">
    <property type="nucleotide sequence ID" value="XM_062854323.1"/>
</dbReference>
<proteinExistence type="inferred from homology"/>
<evidence type="ECO:0000259" key="9">
    <source>
        <dbReference type="PROSITE" id="PS50879"/>
    </source>
</evidence>
<organism evidence="10 11">
    <name type="scientific">Aedes albopictus</name>
    <name type="common">Asian tiger mosquito</name>
    <name type="synonym">Stegomyia albopicta</name>
    <dbReference type="NCBI Taxonomy" id="7160"/>
    <lineage>
        <taxon>Eukaryota</taxon>
        <taxon>Metazoa</taxon>
        <taxon>Ecdysozoa</taxon>
        <taxon>Arthropoda</taxon>
        <taxon>Hexapoda</taxon>
        <taxon>Insecta</taxon>
        <taxon>Pterygota</taxon>
        <taxon>Neoptera</taxon>
        <taxon>Endopterygota</taxon>
        <taxon>Diptera</taxon>
        <taxon>Nematocera</taxon>
        <taxon>Culicoidea</taxon>
        <taxon>Culicidae</taxon>
        <taxon>Culicinae</taxon>
        <taxon>Aedini</taxon>
        <taxon>Aedes</taxon>
        <taxon>Stegomyia</taxon>
    </lineage>
</organism>